<comment type="similarity">
    <text evidence="1 7">Belongs to the AB hydrolase superfamily. Lipase family.</text>
</comment>
<keyword evidence="3 7" id="KW-0378">Hydrolase</keyword>
<evidence type="ECO:0000256" key="7">
    <source>
        <dbReference type="PIRNR" id="PIRNR000862"/>
    </source>
</evidence>
<feature type="active site" description="Charge relay system" evidence="8">
    <location>
        <position position="345"/>
    </location>
</feature>
<proteinExistence type="inferred from homology"/>
<keyword evidence="6" id="KW-0325">Glycoprotein</keyword>
<dbReference type="STRING" id="7395.A0A1A9UZY0"/>
<evidence type="ECO:0000313" key="11">
    <source>
        <dbReference type="EnsemblMetazoa" id="GAUT021231-PA"/>
    </source>
</evidence>
<evidence type="ECO:0000256" key="2">
    <source>
        <dbReference type="ARBA" id="ARBA00022729"/>
    </source>
</evidence>
<dbReference type="PIRSF" id="PIRSF000862">
    <property type="entry name" value="Steryl_ester_lip"/>
    <property type="match status" value="1"/>
</dbReference>
<evidence type="ECO:0000313" key="12">
    <source>
        <dbReference type="Proteomes" id="UP000078200"/>
    </source>
</evidence>
<feature type="active site" description="Nucleophile" evidence="8">
    <location>
        <position position="170"/>
    </location>
</feature>
<protein>
    <recommendedName>
        <fullName evidence="7">Lipase</fullName>
    </recommendedName>
</protein>
<dbReference type="PANTHER" id="PTHR11005">
    <property type="entry name" value="LYSOSOMAL ACID LIPASE-RELATED"/>
    <property type="match status" value="1"/>
</dbReference>
<evidence type="ECO:0000256" key="4">
    <source>
        <dbReference type="ARBA" id="ARBA00022963"/>
    </source>
</evidence>
<dbReference type="Pfam" id="PF04083">
    <property type="entry name" value="Abhydro_lipase"/>
    <property type="match status" value="1"/>
</dbReference>
<accession>A0A1A9UZY0</accession>
<dbReference type="AlphaFoldDB" id="A0A1A9UZY0"/>
<keyword evidence="2 9" id="KW-0732">Signal</keyword>
<sequence length="408" mass="46191">MEIFNILMGASLLKVVILAGVDPTCHLKEFVTTEQRIRSHGYPAESHFLETSDGYVLNIFRIPYSPRLHNQKTYRPTVLLQHGLFSNSDCWLNSGPNNSLAYLLADAGYDVWLGNARGNIYSRNNTKVSVNNPNFWHFDWHEIGINDISGMIDFITDVTSQSKIHYVGHSQGTTVYFVLMSERPEYNNKIKSSHLLAPCAYFGHGTSFVFDMLTPLVGTPGGMYTKIFEDMELLPQNDMFNRFADTACSVDGTLGFVCKNLYLLFIGAGYQNTNTTSLQVLIETHPAGASSNQVTHFLQLYVSRKFRKFDWGEKKNMALYGQIAPPDYNLSKLSAPVYLYSGNKDGLCDAKDVDKLVADLPSHVVDYRIPDSTFNHLDFIVAYNMKELVNEPVLRNMYEHEIFNYATN</sequence>
<feature type="domain" description="Partial AB-hydrolase lipase" evidence="10">
    <location>
        <begin position="34"/>
        <end position="94"/>
    </location>
</feature>
<dbReference type="VEuPathDB" id="VectorBase:GAUT021231"/>
<reference evidence="11" key="1">
    <citation type="submission" date="2020-05" db="UniProtKB">
        <authorList>
            <consortium name="EnsemblMetazoa"/>
        </authorList>
    </citation>
    <scope>IDENTIFICATION</scope>
    <source>
        <strain evidence="11">TTRI</strain>
    </source>
</reference>
<organism evidence="11 12">
    <name type="scientific">Glossina austeni</name>
    <name type="common">Savannah tsetse fly</name>
    <dbReference type="NCBI Taxonomy" id="7395"/>
    <lineage>
        <taxon>Eukaryota</taxon>
        <taxon>Metazoa</taxon>
        <taxon>Ecdysozoa</taxon>
        <taxon>Arthropoda</taxon>
        <taxon>Hexapoda</taxon>
        <taxon>Insecta</taxon>
        <taxon>Pterygota</taxon>
        <taxon>Neoptera</taxon>
        <taxon>Endopterygota</taxon>
        <taxon>Diptera</taxon>
        <taxon>Brachycera</taxon>
        <taxon>Muscomorpha</taxon>
        <taxon>Hippoboscoidea</taxon>
        <taxon>Glossinidae</taxon>
        <taxon>Glossina</taxon>
    </lineage>
</organism>
<evidence type="ECO:0000256" key="5">
    <source>
        <dbReference type="ARBA" id="ARBA00023098"/>
    </source>
</evidence>
<evidence type="ECO:0000259" key="10">
    <source>
        <dbReference type="Pfam" id="PF04083"/>
    </source>
</evidence>
<keyword evidence="5" id="KW-0443">Lipid metabolism</keyword>
<dbReference type="SUPFAM" id="SSF53474">
    <property type="entry name" value="alpha/beta-Hydrolases"/>
    <property type="match status" value="1"/>
</dbReference>
<feature type="signal peptide" evidence="9">
    <location>
        <begin position="1"/>
        <end position="23"/>
    </location>
</feature>
<dbReference type="Proteomes" id="UP000078200">
    <property type="component" value="Unassembled WGS sequence"/>
</dbReference>
<evidence type="ECO:0000256" key="9">
    <source>
        <dbReference type="SAM" id="SignalP"/>
    </source>
</evidence>
<evidence type="ECO:0000256" key="1">
    <source>
        <dbReference type="ARBA" id="ARBA00010701"/>
    </source>
</evidence>
<evidence type="ECO:0000256" key="8">
    <source>
        <dbReference type="PIRSR" id="PIRSR000862-1"/>
    </source>
</evidence>
<evidence type="ECO:0000256" key="6">
    <source>
        <dbReference type="ARBA" id="ARBA00023180"/>
    </source>
</evidence>
<dbReference type="EnsemblMetazoa" id="GAUT021231-RA">
    <property type="protein sequence ID" value="GAUT021231-PA"/>
    <property type="gene ID" value="GAUT021231"/>
</dbReference>
<dbReference type="GO" id="GO:0016788">
    <property type="term" value="F:hydrolase activity, acting on ester bonds"/>
    <property type="evidence" value="ECO:0007669"/>
    <property type="project" value="InterPro"/>
</dbReference>
<dbReference type="InterPro" id="IPR025483">
    <property type="entry name" value="Lipase_euk"/>
</dbReference>
<dbReference type="GO" id="GO:0016042">
    <property type="term" value="P:lipid catabolic process"/>
    <property type="evidence" value="ECO:0007669"/>
    <property type="project" value="UniProtKB-KW"/>
</dbReference>
<dbReference type="InterPro" id="IPR029058">
    <property type="entry name" value="AB_hydrolase_fold"/>
</dbReference>
<dbReference type="Gene3D" id="3.40.50.1820">
    <property type="entry name" value="alpha/beta hydrolase"/>
    <property type="match status" value="1"/>
</dbReference>
<dbReference type="FunFam" id="3.40.50.1820:FF:000021">
    <property type="entry name" value="Lipase"/>
    <property type="match status" value="1"/>
</dbReference>
<keyword evidence="4 7" id="KW-0442">Lipid degradation</keyword>
<feature type="chain" id="PRO_5008398927" description="Lipase" evidence="9">
    <location>
        <begin position="24"/>
        <end position="408"/>
    </location>
</feature>
<keyword evidence="12" id="KW-1185">Reference proteome</keyword>
<dbReference type="InterPro" id="IPR006693">
    <property type="entry name" value="AB_hydrolase_lipase"/>
</dbReference>
<evidence type="ECO:0000256" key="3">
    <source>
        <dbReference type="ARBA" id="ARBA00022801"/>
    </source>
</evidence>
<feature type="active site" description="Charge relay system" evidence="8">
    <location>
        <position position="376"/>
    </location>
</feature>
<name>A0A1A9UZY0_GLOAU</name>